<comment type="caution">
    <text evidence="1">The sequence shown here is derived from an EMBL/GenBank/DDBJ whole genome shotgun (WGS) entry which is preliminary data.</text>
</comment>
<dbReference type="InterPro" id="IPR029058">
    <property type="entry name" value="AB_hydrolase_fold"/>
</dbReference>
<dbReference type="NCBIfam" id="TIGR03100">
    <property type="entry name" value="hydr1_PEP"/>
    <property type="match status" value="1"/>
</dbReference>
<proteinExistence type="predicted"/>
<evidence type="ECO:0000313" key="2">
    <source>
        <dbReference type="Proteomes" id="UP000248614"/>
    </source>
</evidence>
<dbReference type="GO" id="GO:0016787">
    <property type="term" value="F:hydrolase activity"/>
    <property type="evidence" value="ECO:0007669"/>
    <property type="project" value="UniProtKB-KW"/>
</dbReference>
<dbReference type="Gene3D" id="3.40.50.1820">
    <property type="entry name" value="alpha/beta hydrolase"/>
    <property type="match status" value="1"/>
</dbReference>
<dbReference type="EMBL" id="QFNF01000036">
    <property type="protein sequence ID" value="PZO75092.1"/>
    <property type="molecule type" value="Genomic_DNA"/>
</dbReference>
<name>A0A2W4Z3L2_9SPHN</name>
<keyword evidence="1" id="KW-0378">Hydrolase</keyword>
<dbReference type="AlphaFoldDB" id="A0A2W4Z3L2"/>
<dbReference type="SUPFAM" id="SSF53474">
    <property type="entry name" value="alpha/beta-Hydrolases"/>
    <property type="match status" value="1"/>
</dbReference>
<dbReference type="Proteomes" id="UP000248614">
    <property type="component" value="Unassembled WGS sequence"/>
</dbReference>
<organism evidence="1 2">
    <name type="scientific">Sphingomonas hengshuiensis</name>
    <dbReference type="NCBI Taxonomy" id="1609977"/>
    <lineage>
        <taxon>Bacteria</taxon>
        <taxon>Pseudomonadati</taxon>
        <taxon>Pseudomonadota</taxon>
        <taxon>Alphaproteobacteria</taxon>
        <taxon>Sphingomonadales</taxon>
        <taxon>Sphingomonadaceae</taxon>
        <taxon>Sphingomonas</taxon>
    </lineage>
</organism>
<protein>
    <submittedName>
        <fullName evidence="1">Hydrolase 1, exosortase A system-associated</fullName>
    </submittedName>
</protein>
<dbReference type="InterPro" id="IPR017531">
    <property type="entry name" value="Hydrolase-1_PEP"/>
</dbReference>
<reference evidence="1 2" key="1">
    <citation type="submission" date="2017-08" db="EMBL/GenBank/DDBJ databases">
        <title>Infants hospitalized years apart are colonized by the same room-sourced microbial strains.</title>
        <authorList>
            <person name="Brooks B."/>
            <person name="Olm M.R."/>
            <person name="Firek B.A."/>
            <person name="Baker R."/>
            <person name="Thomas B.C."/>
            <person name="Morowitz M.J."/>
            <person name="Banfield J.F."/>
        </authorList>
    </citation>
    <scope>NUCLEOTIDE SEQUENCE [LARGE SCALE GENOMIC DNA]</scope>
    <source>
        <strain evidence="1">S2_018_000_R3_110</strain>
    </source>
</reference>
<gene>
    <name evidence="1" type="ORF">DI632_12360</name>
</gene>
<accession>A0A2W4Z3L2</accession>
<evidence type="ECO:0000313" key="1">
    <source>
        <dbReference type="EMBL" id="PZO75092.1"/>
    </source>
</evidence>
<sequence>MRRLVSFPCAGETLAGTLDGAPGTTGLLIVSGGNELRIGAHRGMAMLAAAIAAAGHPVLRFDRRGIGDSTGSNGGFLSSGPDIAAAAAALRDHAGVTRMVAFGNCDAATALALFHGPAGIDRLVLANPWIVEPSGDLPPPAAIRATYAARLASPAAWRRLLTGRVNFGRLAQGLATLATRRPGQSDLIRAFTAALAAGAPADILLATRDHTAVAFLAACRLRRLSALHRRDSDSHSFARPGDGDWLRERLLDALSRDWAAATAPPARG</sequence>